<evidence type="ECO:0000313" key="3">
    <source>
        <dbReference type="Proteomes" id="UP000518288"/>
    </source>
</evidence>
<accession>A0A7Y9R5D0</accession>
<dbReference type="EMBL" id="JACCFH010000002">
    <property type="protein sequence ID" value="NYG35495.1"/>
    <property type="molecule type" value="Genomic_DNA"/>
</dbReference>
<dbReference type="RefSeq" id="WP_179636383.1">
    <property type="nucleotide sequence ID" value="NZ_JACCFH010000002.1"/>
</dbReference>
<evidence type="ECO:0000313" key="2">
    <source>
        <dbReference type="EMBL" id="NYG35495.1"/>
    </source>
</evidence>
<feature type="region of interest" description="Disordered" evidence="1">
    <location>
        <begin position="485"/>
        <end position="515"/>
    </location>
</feature>
<evidence type="ECO:0000256" key="1">
    <source>
        <dbReference type="SAM" id="MobiDB-lite"/>
    </source>
</evidence>
<name>A0A7Y9R5D0_9BURK</name>
<keyword evidence="3" id="KW-1185">Reference proteome</keyword>
<protein>
    <recommendedName>
        <fullName evidence="4">Relaxase</fullName>
    </recommendedName>
</protein>
<dbReference type="Proteomes" id="UP000518288">
    <property type="component" value="Unassembled WGS sequence"/>
</dbReference>
<dbReference type="AlphaFoldDB" id="A0A7Y9R5D0"/>
<sequence>MSSIKVLPHGIGSGRRAVRYLLQALDSRGQPRRMIKVLKGDPAMTARLIDSQHTVQRYTSLVVAWHPEDRPTEAQMRTCLDELIELMCGGLDADRLDVLAVMHDGHFHVVMPRVDLLTGKSYNPAPPGWERAYGALRDAWNYEHNWARPDDPARARPLQPGRVPPIERDPRILMTRAVEDALLAGEITDRAGVVRVLKAHGEITRQGRDSVSVTLPTIVGPVRLKGPIFARELDADAVRAAVARHRAADAPQPSGCGVDAATARGRAHMARQALAEAVKRRQAYTATRYRQRPAPETIPAWSVEDPDHFAARQRAMVEARLATRKPVAAPPAPAMASSLAAQPAPVDRIAQMKVRLAELRTASLHAEARASSASMTESLLGHPRDALVELRRALGNAKCEREGLERQIEARNWLARVAARLADPEAAQVAEVSRQAQQIEREIVEKEATVSAADRAHSETLQAQQEARKASAAVKAAEAELKAAEAAQSDAQRRQDALLQHPTHTGVRVFRPSPI</sequence>
<evidence type="ECO:0008006" key="4">
    <source>
        <dbReference type="Google" id="ProtNLM"/>
    </source>
</evidence>
<gene>
    <name evidence="2" type="ORF">BDD16_004557</name>
</gene>
<comment type="caution">
    <text evidence="2">The sequence shown here is derived from an EMBL/GenBank/DDBJ whole genome shotgun (WGS) entry which is preliminary data.</text>
</comment>
<reference evidence="2 3" key="1">
    <citation type="submission" date="2020-07" db="EMBL/GenBank/DDBJ databases">
        <title>Genomic Encyclopedia of Archaeal and Bacterial Type Strains, Phase II (KMG-II): from individual species to whole genera.</title>
        <authorList>
            <person name="Goeker M."/>
        </authorList>
    </citation>
    <scope>NUCLEOTIDE SEQUENCE [LARGE SCALE GENOMIC DNA]</scope>
    <source>
        <strain evidence="2 3">DSM 21226</strain>
    </source>
</reference>
<proteinExistence type="predicted"/>
<organism evidence="2 3">
    <name type="scientific">Sphaerotilus montanus</name>
    <dbReference type="NCBI Taxonomy" id="522889"/>
    <lineage>
        <taxon>Bacteria</taxon>
        <taxon>Pseudomonadati</taxon>
        <taxon>Pseudomonadota</taxon>
        <taxon>Betaproteobacteria</taxon>
        <taxon>Burkholderiales</taxon>
        <taxon>Sphaerotilaceae</taxon>
        <taxon>Sphaerotilus</taxon>
    </lineage>
</organism>